<dbReference type="EMBL" id="CP003629">
    <property type="protein sequence ID" value="AFQ46053.1"/>
    <property type="molecule type" value="Genomic_DNA"/>
</dbReference>
<name>J7J455_DESMD</name>
<sequence length="48" mass="5240">MATLGKENNFKFVPEGNAQKPQILTPKTNVIAKKTDVLNNESSDPSHS</sequence>
<organism evidence="2 3">
    <name type="scientific">Desulfosporosinus meridiei (strain ATCC BAA-275 / DSM 13257 / KCTC 12902 / NCIMB 13706 / S10)</name>
    <dbReference type="NCBI Taxonomy" id="768704"/>
    <lineage>
        <taxon>Bacteria</taxon>
        <taxon>Bacillati</taxon>
        <taxon>Bacillota</taxon>
        <taxon>Clostridia</taxon>
        <taxon>Eubacteriales</taxon>
        <taxon>Desulfitobacteriaceae</taxon>
        <taxon>Desulfosporosinus</taxon>
    </lineage>
</organism>
<dbReference type="HOGENOM" id="CLU_3152131_0_0_9"/>
<gene>
    <name evidence="2" type="ordered locus">Desmer_4229</name>
</gene>
<accession>J7J455</accession>
<reference evidence="2 3" key="1">
    <citation type="journal article" date="2012" name="J. Bacteriol.">
        <title>Complete genome sequences of Desulfosporosinus orientis DSM765T, Desulfosporosinus youngiae DSM17734T, Desulfosporosinus meridiei DSM13257T, and Desulfosporosinus acidiphilus DSM22704T.</title>
        <authorList>
            <person name="Pester M."/>
            <person name="Brambilla E."/>
            <person name="Alazard D."/>
            <person name="Rattei T."/>
            <person name="Weinmaier T."/>
            <person name="Han J."/>
            <person name="Lucas S."/>
            <person name="Lapidus A."/>
            <person name="Cheng J.F."/>
            <person name="Goodwin L."/>
            <person name="Pitluck S."/>
            <person name="Peters L."/>
            <person name="Ovchinnikova G."/>
            <person name="Teshima H."/>
            <person name="Detter J.C."/>
            <person name="Han C.S."/>
            <person name="Tapia R."/>
            <person name="Land M.L."/>
            <person name="Hauser L."/>
            <person name="Kyrpides N.C."/>
            <person name="Ivanova N.N."/>
            <person name="Pagani I."/>
            <person name="Huntmann M."/>
            <person name="Wei C.L."/>
            <person name="Davenport K.W."/>
            <person name="Daligault H."/>
            <person name="Chain P.S."/>
            <person name="Chen A."/>
            <person name="Mavromatis K."/>
            <person name="Markowitz V."/>
            <person name="Szeto E."/>
            <person name="Mikhailova N."/>
            <person name="Pati A."/>
            <person name="Wagner M."/>
            <person name="Woyke T."/>
            <person name="Ollivier B."/>
            <person name="Klenk H.P."/>
            <person name="Spring S."/>
            <person name="Loy A."/>
        </authorList>
    </citation>
    <scope>NUCLEOTIDE SEQUENCE [LARGE SCALE GENOMIC DNA]</scope>
    <source>
        <strain evidence="3">ATCC BAA-275 / DSM 13257 / NCIMB 13706 / S10</strain>
    </source>
</reference>
<evidence type="ECO:0000313" key="3">
    <source>
        <dbReference type="Proteomes" id="UP000005262"/>
    </source>
</evidence>
<reference evidence="3" key="2">
    <citation type="submission" date="2012-08" db="EMBL/GenBank/DDBJ databases">
        <title>Finished genome of Desulfosporosinus meridiei DSM 13257.</title>
        <authorList>
            <person name="Huntemann M."/>
            <person name="Wei C.-L."/>
            <person name="Han J."/>
            <person name="Detter J.C."/>
            <person name="Han C."/>
            <person name="Davenport K."/>
            <person name="Daligault H."/>
            <person name="Erkkila T."/>
            <person name="Gu W."/>
            <person name="Munk A.C.C."/>
            <person name="Teshima H."/>
            <person name="Xu Y."/>
            <person name="Chain P."/>
            <person name="Tapia R."/>
            <person name="Chen A."/>
            <person name="Krypides N."/>
            <person name="Mavromatis K."/>
            <person name="Markowitz V."/>
            <person name="Szeto E."/>
            <person name="Ivanova N."/>
            <person name="Mikhailova N."/>
            <person name="Ovchinnikova G."/>
            <person name="Pagani I."/>
            <person name="Pati A."/>
            <person name="Goodwin L."/>
            <person name="Peters L."/>
            <person name="Pitluck S."/>
            <person name="Woyke T."/>
            <person name="Pester M."/>
            <person name="Spring S."/>
            <person name="Ollivier B."/>
            <person name="Rattei T."/>
            <person name="Klenk H.-P."/>
            <person name="Wagner M."/>
            <person name="Loy A."/>
        </authorList>
    </citation>
    <scope>NUCLEOTIDE SEQUENCE [LARGE SCALE GENOMIC DNA]</scope>
    <source>
        <strain evidence="3">ATCC BAA-275 / DSM 13257 / NCIMB 13706 / S10</strain>
    </source>
</reference>
<dbReference type="KEGG" id="dmi:Desmer_4229"/>
<dbReference type="RefSeq" id="WP_014904961.1">
    <property type="nucleotide sequence ID" value="NC_018515.1"/>
</dbReference>
<evidence type="ECO:0000256" key="1">
    <source>
        <dbReference type="SAM" id="MobiDB-lite"/>
    </source>
</evidence>
<dbReference type="Proteomes" id="UP000005262">
    <property type="component" value="Chromosome"/>
</dbReference>
<dbReference type="AlphaFoldDB" id="J7J455"/>
<keyword evidence="3" id="KW-1185">Reference proteome</keyword>
<proteinExistence type="predicted"/>
<feature type="region of interest" description="Disordered" evidence="1">
    <location>
        <begin position="1"/>
        <end position="21"/>
    </location>
</feature>
<protein>
    <submittedName>
        <fullName evidence="2">Uncharacterized protein</fullName>
    </submittedName>
</protein>
<evidence type="ECO:0000313" key="2">
    <source>
        <dbReference type="EMBL" id="AFQ46053.1"/>
    </source>
</evidence>